<dbReference type="InterPro" id="IPR051681">
    <property type="entry name" value="Ser/Thr_Kinases-Pseudokinases"/>
</dbReference>
<dbReference type="PROSITE" id="PS50011">
    <property type="entry name" value="PROTEIN_KINASE_DOM"/>
    <property type="match status" value="1"/>
</dbReference>
<feature type="domain" description="Protein kinase" evidence="1">
    <location>
        <begin position="72"/>
        <end position="356"/>
    </location>
</feature>
<dbReference type="InterPro" id="IPR011009">
    <property type="entry name" value="Kinase-like_dom_sf"/>
</dbReference>
<dbReference type="EMBL" id="AUPC02000056">
    <property type="protein sequence ID" value="POG75899.1"/>
    <property type="molecule type" value="Genomic_DNA"/>
</dbReference>
<dbReference type="Gene3D" id="1.10.510.10">
    <property type="entry name" value="Transferase(Phosphotransferase) domain 1"/>
    <property type="match status" value="1"/>
</dbReference>
<dbReference type="GO" id="GO:0005524">
    <property type="term" value="F:ATP binding"/>
    <property type="evidence" value="ECO:0007669"/>
    <property type="project" value="InterPro"/>
</dbReference>
<evidence type="ECO:0000259" key="1">
    <source>
        <dbReference type="PROSITE" id="PS50011"/>
    </source>
</evidence>
<gene>
    <name evidence="2" type="ORF">GLOIN_2v1561485</name>
</gene>
<dbReference type="Proteomes" id="UP000018888">
    <property type="component" value="Unassembled WGS sequence"/>
</dbReference>
<dbReference type="InterPro" id="IPR000719">
    <property type="entry name" value="Prot_kinase_dom"/>
</dbReference>
<reference evidence="2 3" key="2">
    <citation type="journal article" date="2018" name="New Phytol.">
        <title>High intraspecific genome diversity in the model arbuscular mycorrhizal symbiont Rhizophagus irregularis.</title>
        <authorList>
            <person name="Chen E.C.H."/>
            <person name="Morin E."/>
            <person name="Beaudet D."/>
            <person name="Noel J."/>
            <person name="Yildirir G."/>
            <person name="Ndikumana S."/>
            <person name="Charron P."/>
            <person name="St-Onge C."/>
            <person name="Giorgi J."/>
            <person name="Kruger M."/>
            <person name="Marton T."/>
            <person name="Ropars J."/>
            <person name="Grigoriev I.V."/>
            <person name="Hainaut M."/>
            <person name="Henrissat B."/>
            <person name="Roux C."/>
            <person name="Martin F."/>
            <person name="Corradi N."/>
        </authorList>
    </citation>
    <scope>NUCLEOTIDE SEQUENCE [LARGE SCALE GENOMIC DNA]</scope>
    <source>
        <strain evidence="2 3">DAOM 197198</strain>
    </source>
</reference>
<dbReference type="SUPFAM" id="SSF56112">
    <property type="entry name" value="Protein kinase-like (PK-like)"/>
    <property type="match status" value="1"/>
</dbReference>
<dbReference type="Pfam" id="PF07714">
    <property type="entry name" value="PK_Tyr_Ser-Thr"/>
    <property type="match status" value="1"/>
</dbReference>
<dbReference type="PRINTS" id="PR00109">
    <property type="entry name" value="TYRKINASE"/>
</dbReference>
<dbReference type="InterPro" id="IPR001245">
    <property type="entry name" value="Ser-Thr/Tyr_kinase_cat_dom"/>
</dbReference>
<dbReference type="VEuPathDB" id="FungiDB:RhiirFUN_010862"/>
<comment type="caution">
    <text evidence="2">The sequence shown here is derived from an EMBL/GenBank/DDBJ whole genome shotgun (WGS) entry which is preliminary data.</text>
</comment>
<dbReference type="PANTHER" id="PTHR44329:SF214">
    <property type="entry name" value="PROTEIN KINASE DOMAIN-CONTAINING PROTEIN"/>
    <property type="match status" value="1"/>
</dbReference>
<organism evidence="2 3">
    <name type="scientific">Rhizophagus irregularis (strain DAOM 181602 / DAOM 197198 / MUCL 43194)</name>
    <name type="common">Arbuscular mycorrhizal fungus</name>
    <name type="synonym">Glomus intraradices</name>
    <dbReference type="NCBI Taxonomy" id="747089"/>
    <lineage>
        <taxon>Eukaryota</taxon>
        <taxon>Fungi</taxon>
        <taxon>Fungi incertae sedis</taxon>
        <taxon>Mucoromycota</taxon>
        <taxon>Glomeromycotina</taxon>
        <taxon>Glomeromycetes</taxon>
        <taxon>Glomerales</taxon>
        <taxon>Glomeraceae</taxon>
        <taxon>Rhizophagus</taxon>
    </lineage>
</organism>
<dbReference type="PANTHER" id="PTHR44329">
    <property type="entry name" value="SERINE/THREONINE-PROTEIN KINASE TNNI3K-RELATED"/>
    <property type="match status" value="1"/>
</dbReference>
<accession>A0A2P4QE28</accession>
<name>A0A2P4QE28_RHIID</name>
<sequence length="457" mass="53012">MSSNKKKSKCKNCAKYDTNNTWWCKPCNAERFREDFSKWTSGNEFVDKFIQNAQLSARNREEVIEWIPYEKFQNVEYIAQGGFSKIFKADWPKGRIICSGIKTTKWWREDRTIQVALKSINDSRNIIKEFLEELQNHLKYLHYFSDETSQHKASRLLIHGITREPSTNNFTLVTDYMVRGSLRTRLQNPDLPQFEWSSVLLSLRDLSICLSLMHEAGLIHRDIHSGNILCGFVDLPYLADFGLSRNLSYGNEEKIFGILPYVAPEVLNKQPYTQAADIYSFGMILWEYLSHAPPFSDRAHDLKLCLDIQNGLRPKILSGTPTIYANLMKQCWDANPEKRPTAQQVREIIFEWHTAYVLYRSDKPLTKEQEEFGKIFAAAEEYRLNIGHGGAGKGQIVGFAKHPEAWTVSRLLDFSFLEKNPQKPELEIVDEEKEILDKTGYLITYRSTQLLEIPDED</sequence>
<dbReference type="GO" id="GO:0004674">
    <property type="term" value="F:protein serine/threonine kinase activity"/>
    <property type="evidence" value="ECO:0007669"/>
    <property type="project" value="TreeGrafter"/>
</dbReference>
<dbReference type="AlphaFoldDB" id="A0A2P4QE28"/>
<protein>
    <submittedName>
        <fullName evidence="2">Kinase-like domain-containing protein</fullName>
    </submittedName>
</protein>
<proteinExistence type="predicted"/>
<reference evidence="2 3" key="1">
    <citation type="journal article" date="2013" name="Proc. Natl. Acad. Sci. U.S.A.">
        <title>Genome of an arbuscular mycorrhizal fungus provides insight into the oldest plant symbiosis.</title>
        <authorList>
            <person name="Tisserant E."/>
            <person name="Malbreil M."/>
            <person name="Kuo A."/>
            <person name="Kohler A."/>
            <person name="Symeonidi A."/>
            <person name="Balestrini R."/>
            <person name="Charron P."/>
            <person name="Duensing N."/>
            <person name="Frei Dit Frey N."/>
            <person name="Gianinazzi-Pearson V."/>
            <person name="Gilbert L.B."/>
            <person name="Handa Y."/>
            <person name="Herr J.R."/>
            <person name="Hijri M."/>
            <person name="Koul R."/>
            <person name="Kawaguchi M."/>
            <person name="Krajinski F."/>
            <person name="Lammers P.J."/>
            <person name="Masclaux F.G."/>
            <person name="Murat C."/>
            <person name="Morin E."/>
            <person name="Ndikumana S."/>
            <person name="Pagni M."/>
            <person name="Petitpierre D."/>
            <person name="Requena N."/>
            <person name="Rosikiewicz P."/>
            <person name="Riley R."/>
            <person name="Saito K."/>
            <person name="San Clemente H."/>
            <person name="Shapiro H."/>
            <person name="van Tuinen D."/>
            <person name="Becard G."/>
            <person name="Bonfante P."/>
            <person name="Paszkowski U."/>
            <person name="Shachar-Hill Y.Y."/>
            <person name="Tuskan G.A."/>
            <person name="Young P.W."/>
            <person name="Sanders I.R."/>
            <person name="Henrissat B."/>
            <person name="Rensing S.A."/>
            <person name="Grigoriev I.V."/>
            <person name="Corradi N."/>
            <person name="Roux C."/>
            <person name="Martin F."/>
        </authorList>
    </citation>
    <scope>NUCLEOTIDE SEQUENCE [LARGE SCALE GENOMIC DNA]</scope>
    <source>
        <strain evidence="2 3">DAOM 197198</strain>
    </source>
</reference>
<keyword evidence="3" id="KW-1185">Reference proteome</keyword>
<evidence type="ECO:0000313" key="2">
    <source>
        <dbReference type="EMBL" id="POG75899.1"/>
    </source>
</evidence>
<evidence type="ECO:0000313" key="3">
    <source>
        <dbReference type="Proteomes" id="UP000018888"/>
    </source>
</evidence>